<evidence type="ECO:0000256" key="1">
    <source>
        <dbReference type="SAM" id="SignalP"/>
    </source>
</evidence>
<keyword evidence="1" id="KW-0732">Signal</keyword>
<organism evidence="2 3">
    <name type="scientific">Exophiala sideris</name>
    <dbReference type="NCBI Taxonomy" id="1016849"/>
    <lineage>
        <taxon>Eukaryota</taxon>
        <taxon>Fungi</taxon>
        <taxon>Dikarya</taxon>
        <taxon>Ascomycota</taxon>
        <taxon>Pezizomycotina</taxon>
        <taxon>Eurotiomycetes</taxon>
        <taxon>Chaetothyriomycetidae</taxon>
        <taxon>Chaetothyriales</taxon>
        <taxon>Herpotrichiellaceae</taxon>
        <taxon>Exophiala</taxon>
    </lineage>
</organism>
<protein>
    <submittedName>
        <fullName evidence="2">Uncharacterized protein</fullName>
    </submittedName>
</protein>
<gene>
    <name evidence="2" type="ORF">PV11_04087</name>
</gene>
<feature type="chain" id="PRO_5002236013" evidence="1">
    <location>
        <begin position="18"/>
        <end position="253"/>
    </location>
</feature>
<sequence>MRSVLGLLSALAAIALAIWLNQEVAFSSARQVVPGCTALDTSYWISQLSLLDESSYDRWVYLSGNASCRNVTLCQEYDTAVIAIRQNAQLLPNTLSFVDCDADPVLCYSWLVQPPALMHIVSSKDSQTKPTGRSNVIMQPIQLPVSNSTQSLPEQFNDATANQTITYIMSDEFPIENVEVWDGFLNPFTGALGKYGGGILWGKVKYRLGWLPVSQQTLIIGVLLLVRLFIRKIGPSQTEVTAADMVVPPGSLD</sequence>
<dbReference type="HOGENOM" id="CLU_1066167_0_0_1"/>
<name>A0A0D1VZT4_9EURO</name>
<reference evidence="2 3" key="1">
    <citation type="submission" date="2015-01" db="EMBL/GenBank/DDBJ databases">
        <title>The Genome Sequence of Exophiala sideris CBS121828.</title>
        <authorList>
            <consortium name="The Broad Institute Genomics Platform"/>
            <person name="Cuomo C."/>
            <person name="de Hoog S."/>
            <person name="Gorbushina A."/>
            <person name="Stielow B."/>
            <person name="Teixiera M."/>
            <person name="Abouelleil A."/>
            <person name="Chapman S.B."/>
            <person name="Priest M."/>
            <person name="Young S.K."/>
            <person name="Wortman J."/>
            <person name="Nusbaum C."/>
            <person name="Birren B."/>
        </authorList>
    </citation>
    <scope>NUCLEOTIDE SEQUENCE [LARGE SCALE GENOMIC DNA]</scope>
    <source>
        <strain evidence="2 3">CBS 121828</strain>
    </source>
</reference>
<proteinExistence type="predicted"/>
<dbReference type="EMBL" id="KN846952">
    <property type="protein sequence ID" value="KIV81940.1"/>
    <property type="molecule type" value="Genomic_DNA"/>
</dbReference>
<evidence type="ECO:0000313" key="3">
    <source>
        <dbReference type="Proteomes" id="UP000053599"/>
    </source>
</evidence>
<dbReference type="Proteomes" id="UP000053599">
    <property type="component" value="Unassembled WGS sequence"/>
</dbReference>
<dbReference type="STRING" id="1016849.A0A0D1VZT4"/>
<dbReference type="AlphaFoldDB" id="A0A0D1VZT4"/>
<accession>A0A0D1VZT4</accession>
<feature type="signal peptide" evidence="1">
    <location>
        <begin position="1"/>
        <end position="17"/>
    </location>
</feature>
<evidence type="ECO:0000313" key="2">
    <source>
        <dbReference type="EMBL" id="KIV81940.1"/>
    </source>
</evidence>
<dbReference type="OrthoDB" id="1733656at2759"/>